<evidence type="ECO:0000256" key="1">
    <source>
        <dbReference type="SAM" id="MobiDB-lite"/>
    </source>
</evidence>
<reference evidence="2" key="1">
    <citation type="submission" date="2019-08" db="EMBL/GenBank/DDBJ databases">
        <authorList>
            <person name="Kucharzyk K."/>
            <person name="Murdoch R.W."/>
            <person name="Higgins S."/>
            <person name="Loffler F."/>
        </authorList>
    </citation>
    <scope>NUCLEOTIDE SEQUENCE</scope>
</reference>
<name>A0A645BD94_9ZZZZ</name>
<feature type="compositionally biased region" description="Basic and acidic residues" evidence="1">
    <location>
        <begin position="55"/>
        <end position="68"/>
    </location>
</feature>
<dbReference type="EMBL" id="VSSQ01019425">
    <property type="protein sequence ID" value="MPM63459.1"/>
    <property type="molecule type" value="Genomic_DNA"/>
</dbReference>
<comment type="caution">
    <text evidence="2">The sequence shown here is derived from an EMBL/GenBank/DDBJ whole genome shotgun (WGS) entry which is preliminary data.</text>
</comment>
<accession>A0A645BD94</accession>
<evidence type="ECO:0000313" key="2">
    <source>
        <dbReference type="EMBL" id="MPM63459.1"/>
    </source>
</evidence>
<dbReference type="AlphaFoldDB" id="A0A645BD94"/>
<feature type="region of interest" description="Disordered" evidence="1">
    <location>
        <begin position="1"/>
        <end position="71"/>
    </location>
</feature>
<proteinExistence type="predicted"/>
<protein>
    <submittedName>
        <fullName evidence="2">Uncharacterized protein</fullName>
    </submittedName>
</protein>
<sequence>MHFQISAHDARFDDVALDELRQSPDDGHFQEHGRRREGSDEQGRDDPDGGTDEWDDRRQGSDQGKDESIIQTNDQITDYQQGTEAQGNEQLALDIGTDLKRHLSGNLFDISAKNRRYILHDKRLELSLVLQHEEKDDRESDCHDHHAGNSGKDVHDFFTRVADPGQNHLRDTAHCAVQPTLRLLIIVLECSVREQSVEIGVHLFDIGRKFIDQISQLAGQNRNQ</sequence>
<gene>
    <name evidence="2" type="ORF">SDC9_110339</name>
</gene>
<organism evidence="2">
    <name type="scientific">bioreactor metagenome</name>
    <dbReference type="NCBI Taxonomy" id="1076179"/>
    <lineage>
        <taxon>unclassified sequences</taxon>
        <taxon>metagenomes</taxon>
        <taxon>ecological metagenomes</taxon>
    </lineage>
</organism>
<feature type="compositionally biased region" description="Basic and acidic residues" evidence="1">
    <location>
        <begin position="8"/>
        <end position="47"/>
    </location>
</feature>